<proteinExistence type="inferred from homology"/>
<keyword evidence="3" id="KW-0808">Transferase</keyword>
<dbReference type="PANTHER" id="PTHR31306:SF8">
    <property type="entry name" value="GLYCOSYLTRANSFERASE FAMILY 34 PROTEIN"/>
    <property type="match status" value="1"/>
</dbReference>
<dbReference type="InterPro" id="IPR008630">
    <property type="entry name" value="Glyco_trans_34"/>
</dbReference>
<evidence type="ECO:0000256" key="5">
    <source>
        <dbReference type="SAM" id="Phobius"/>
    </source>
</evidence>
<dbReference type="EMBL" id="JASGXD010000011">
    <property type="protein sequence ID" value="KAK6002778.1"/>
    <property type="molecule type" value="Genomic_DNA"/>
</dbReference>
<feature type="compositionally biased region" description="Basic and acidic residues" evidence="4">
    <location>
        <begin position="41"/>
        <end position="51"/>
    </location>
</feature>
<keyword evidence="5" id="KW-0812">Transmembrane</keyword>
<keyword evidence="2" id="KW-0328">Glycosyltransferase</keyword>
<feature type="transmembrane region" description="Helical" evidence="5">
    <location>
        <begin position="173"/>
        <end position="191"/>
    </location>
</feature>
<keyword evidence="5" id="KW-1133">Transmembrane helix</keyword>
<evidence type="ECO:0008006" key="8">
    <source>
        <dbReference type="Google" id="ProtNLM"/>
    </source>
</evidence>
<evidence type="ECO:0000256" key="3">
    <source>
        <dbReference type="ARBA" id="ARBA00022679"/>
    </source>
</evidence>
<evidence type="ECO:0000313" key="6">
    <source>
        <dbReference type="EMBL" id="KAK6002778.1"/>
    </source>
</evidence>
<gene>
    <name evidence="6" type="ORF">QM012_001528</name>
</gene>
<accession>A0ABR0TEC7</accession>
<dbReference type="InterPro" id="IPR019357">
    <property type="entry name" value="SCOC"/>
</dbReference>
<evidence type="ECO:0000256" key="1">
    <source>
        <dbReference type="ARBA" id="ARBA00005664"/>
    </source>
</evidence>
<dbReference type="Gene3D" id="1.20.5.170">
    <property type="match status" value="1"/>
</dbReference>
<dbReference type="Gene3D" id="3.90.550.10">
    <property type="entry name" value="Spore Coat Polysaccharide Biosynthesis Protein SpsA, Chain A"/>
    <property type="match status" value="1"/>
</dbReference>
<evidence type="ECO:0000256" key="2">
    <source>
        <dbReference type="ARBA" id="ARBA00022676"/>
    </source>
</evidence>
<comment type="similarity">
    <text evidence="1">Belongs to the glycosyltransferase 34 family.</text>
</comment>
<keyword evidence="5" id="KW-0472">Membrane</keyword>
<evidence type="ECO:0000313" key="7">
    <source>
        <dbReference type="Proteomes" id="UP001341245"/>
    </source>
</evidence>
<dbReference type="InterPro" id="IPR029044">
    <property type="entry name" value="Nucleotide-diphossugar_trans"/>
</dbReference>
<sequence length="514" mass="57867">MTSLAYAQYTVDSAPIEALSEPPSNPSFSPPLSTTSSDNDIPTRGRLDAARPRLGSRKSSGTMIIPRDSPRVEMAPGEEEYEPDDVRSMSPRRTSEVIEKLGEDARRNLIEQAQALRASLMAIVDRVEAVKIEHEKLEGGNKFLQSYIGELIQTSKITSAAPPKKGKSRNCRLLALVVLISLGVITLLQSLQTTPSIHDIPLSIRGHKLGGIAGAKLPQSIRIKKVSALFGEPNYLYEAALATHERHNALHGYKMQVLRERIHASFLAKPAYLMSVLVEELAKPWDERMQWLAWVDPDTLVLNQQIPLELFMPPPDEEINLIATHDDDGYFNGGVFFLKVDSWSLEFLIQVLAVPLTDRKHHVSLNKDHAALEQIMESQRFRSSVTYQPRIWYNAFDYNNTFEGESGGLMAHLLDLGGDKWARMDKYLGNVTSKVNPHEVPLDQTTYEKQVQAFWKRMADSRKILKEAKAKEKGHDGIKEAARRLRFALDFETDNEVVIRGAYDSLLKALYENK</sequence>
<feature type="region of interest" description="Disordered" evidence="4">
    <location>
        <begin position="14"/>
        <end position="93"/>
    </location>
</feature>
<reference evidence="6 7" key="1">
    <citation type="submission" date="2023-11" db="EMBL/GenBank/DDBJ databases">
        <title>Draft genome sequence and annotation of the polyextremotolerant black yeast-like fungus Aureobasidium pullulans NRRL 62042.</title>
        <authorList>
            <person name="Dielentheis-Frenken M.R.E."/>
            <person name="Wibberg D."/>
            <person name="Blank L.M."/>
            <person name="Tiso T."/>
        </authorList>
    </citation>
    <scope>NUCLEOTIDE SEQUENCE [LARGE SCALE GENOMIC DNA]</scope>
    <source>
        <strain evidence="6 7">NRRL 62042</strain>
    </source>
</reference>
<dbReference type="Proteomes" id="UP001341245">
    <property type="component" value="Unassembled WGS sequence"/>
</dbReference>
<organism evidence="6 7">
    <name type="scientific">Aureobasidium pullulans</name>
    <name type="common">Black yeast</name>
    <name type="synonym">Pullularia pullulans</name>
    <dbReference type="NCBI Taxonomy" id="5580"/>
    <lineage>
        <taxon>Eukaryota</taxon>
        <taxon>Fungi</taxon>
        <taxon>Dikarya</taxon>
        <taxon>Ascomycota</taxon>
        <taxon>Pezizomycotina</taxon>
        <taxon>Dothideomycetes</taxon>
        <taxon>Dothideomycetidae</taxon>
        <taxon>Dothideales</taxon>
        <taxon>Saccotheciaceae</taxon>
        <taxon>Aureobasidium</taxon>
    </lineage>
</organism>
<protein>
    <recommendedName>
        <fullName evidence="8">Glycosyltransferase family 34 protein</fullName>
    </recommendedName>
</protein>
<dbReference type="PANTHER" id="PTHR31306">
    <property type="entry name" value="ALPHA-1,6-MANNOSYLTRANSFERASE MNN11-RELATED"/>
    <property type="match status" value="1"/>
</dbReference>
<evidence type="ECO:0000256" key="4">
    <source>
        <dbReference type="SAM" id="MobiDB-lite"/>
    </source>
</evidence>
<name>A0ABR0TEC7_AURPU</name>
<comment type="caution">
    <text evidence="6">The sequence shown here is derived from an EMBL/GenBank/DDBJ whole genome shotgun (WGS) entry which is preliminary data.</text>
</comment>
<dbReference type="Pfam" id="PF10224">
    <property type="entry name" value="DUF2205"/>
    <property type="match status" value="1"/>
</dbReference>
<keyword evidence="7" id="KW-1185">Reference proteome</keyword>